<name>A0AAD7MJY6_9AGAR</name>
<evidence type="ECO:0000313" key="6">
    <source>
        <dbReference type="EMBL" id="KAJ7720236.1"/>
    </source>
</evidence>
<dbReference type="InterPro" id="IPR050628">
    <property type="entry name" value="SNF2_RAD54_helicase_TF"/>
</dbReference>
<dbReference type="GO" id="GO:0016787">
    <property type="term" value="F:hydrolase activity"/>
    <property type="evidence" value="ECO:0007669"/>
    <property type="project" value="UniProtKB-KW"/>
</dbReference>
<feature type="compositionally biased region" description="Basic and acidic residues" evidence="4">
    <location>
        <begin position="1317"/>
        <end position="1332"/>
    </location>
</feature>
<comment type="caution">
    <text evidence="6">The sequence shown here is derived from an EMBL/GenBank/DDBJ whole genome shotgun (WGS) entry which is preliminary data.</text>
</comment>
<proteinExistence type="predicted"/>
<feature type="compositionally biased region" description="Low complexity" evidence="4">
    <location>
        <begin position="1180"/>
        <end position="1198"/>
    </location>
</feature>
<dbReference type="Gene3D" id="3.40.50.300">
    <property type="entry name" value="P-loop containing nucleotide triphosphate hydrolases"/>
    <property type="match status" value="1"/>
</dbReference>
<reference evidence="6" key="1">
    <citation type="submission" date="2023-03" db="EMBL/GenBank/DDBJ databases">
        <title>Massive genome expansion in bonnet fungi (Mycena s.s.) driven by repeated elements and novel gene families across ecological guilds.</title>
        <authorList>
            <consortium name="Lawrence Berkeley National Laboratory"/>
            <person name="Harder C.B."/>
            <person name="Miyauchi S."/>
            <person name="Viragh M."/>
            <person name="Kuo A."/>
            <person name="Thoen E."/>
            <person name="Andreopoulos B."/>
            <person name="Lu D."/>
            <person name="Skrede I."/>
            <person name="Drula E."/>
            <person name="Henrissat B."/>
            <person name="Morin E."/>
            <person name="Kohler A."/>
            <person name="Barry K."/>
            <person name="LaButti K."/>
            <person name="Morin E."/>
            <person name="Salamov A."/>
            <person name="Lipzen A."/>
            <person name="Mereny Z."/>
            <person name="Hegedus B."/>
            <person name="Baldrian P."/>
            <person name="Stursova M."/>
            <person name="Weitz H."/>
            <person name="Taylor A."/>
            <person name="Grigoriev I.V."/>
            <person name="Nagy L.G."/>
            <person name="Martin F."/>
            <person name="Kauserud H."/>
        </authorList>
    </citation>
    <scope>NUCLEOTIDE SEQUENCE</scope>
    <source>
        <strain evidence="6">CBHHK182m</strain>
    </source>
</reference>
<dbReference type="Proteomes" id="UP001215598">
    <property type="component" value="Unassembled WGS sequence"/>
</dbReference>
<feature type="compositionally biased region" description="Basic residues" evidence="4">
    <location>
        <begin position="1138"/>
        <end position="1147"/>
    </location>
</feature>
<dbReference type="Pfam" id="PF00176">
    <property type="entry name" value="SNF2-rel_dom"/>
    <property type="match status" value="1"/>
</dbReference>
<dbReference type="InterPro" id="IPR000330">
    <property type="entry name" value="SNF2_N"/>
</dbReference>
<dbReference type="InterPro" id="IPR014001">
    <property type="entry name" value="Helicase_ATP-bd"/>
</dbReference>
<dbReference type="PANTHER" id="PTHR45626">
    <property type="entry name" value="TRANSCRIPTION TERMINATION FACTOR 2-RELATED"/>
    <property type="match status" value="1"/>
</dbReference>
<evidence type="ECO:0000256" key="3">
    <source>
        <dbReference type="ARBA" id="ARBA00022840"/>
    </source>
</evidence>
<dbReference type="InterPro" id="IPR038718">
    <property type="entry name" value="SNF2-like_sf"/>
</dbReference>
<dbReference type="GO" id="GO:0005524">
    <property type="term" value="F:ATP binding"/>
    <property type="evidence" value="ECO:0007669"/>
    <property type="project" value="UniProtKB-KW"/>
</dbReference>
<evidence type="ECO:0000256" key="4">
    <source>
        <dbReference type="SAM" id="MobiDB-lite"/>
    </source>
</evidence>
<protein>
    <submittedName>
        <fullName evidence="6">SNF2 family N-terminal domain-containing protein</fullName>
    </submittedName>
</protein>
<dbReference type="EMBL" id="JARKIB010000242">
    <property type="protein sequence ID" value="KAJ7720236.1"/>
    <property type="molecule type" value="Genomic_DNA"/>
</dbReference>
<feature type="domain" description="Helicase ATP-binding" evidence="5">
    <location>
        <begin position="467"/>
        <end position="750"/>
    </location>
</feature>
<keyword evidence="3" id="KW-0067">ATP-binding</keyword>
<evidence type="ECO:0000259" key="5">
    <source>
        <dbReference type="SMART" id="SM00487"/>
    </source>
</evidence>
<feature type="compositionally biased region" description="Polar residues" evidence="4">
    <location>
        <begin position="1307"/>
        <end position="1316"/>
    </location>
</feature>
<feature type="region of interest" description="Disordered" evidence="4">
    <location>
        <begin position="1138"/>
        <end position="1352"/>
    </location>
</feature>
<keyword evidence="1" id="KW-0547">Nucleotide-binding</keyword>
<keyword evidence="2" id="KW-0378">Hydrolase</keyword>
<keyword evidence="7" id="KW-1185">Reference proteome</keyword>
<dbReference type="GO" id="GO:0006281">
    <property type="term" value="P:DNA repair"/>
    <property type="evidence" value="ECO:0007669"/>
    <property type="project" value="TreeGrafter"/>
</dbReference>
<evidence type="ECO:0000256" key="1">
    <source>
        <dbReference type="ARBA" id="ARBA00022741"/>
    </source>
</evidence>
<sequence length="1352" mass="149698">MPAASSRKRTNVAIYLAMVFPAVFDRIETYDPEDLSSVTEIDPPFASTFNKCVRWWTLAEPAGEMTLEELQQLQRFSSELVQTVATNKKTGVSTSWPPKIKSHFQAWGQAARAWDKEVERVLKELDLSVKSIWFRAAPSERGATGMPHAHVWDPHHAKICMELFPELPGLETPTGNVAEELKTWLVAWLTDYIHTSRKIKERMEKSLNTTQRAIEGILGPNFWQTPVLNVSGLKMPNVTALNRLLTKWTDQIEWTITLADEEGRLKKQLGPDPSPQEISARWATLSDSAKMVEWAGYAYGQTEAIVNGVRRQGSVRKEIELEILVSDTLKTAILHGRMLGKGVELTSTANIRTATEEEISEFDHSLTENLQMWGQGDVQAPWEALRTLWNSEHDLDHDADDNWRENLFLTGTDLGVETEKSLNDGQLCDLLGWSPEKGIPAAFRTHVHEDPVMPPVEDGSAASEGVKRVQIHWHQKVGVSAMLRKSTEPPKEHISRAPSGKDSTIACTALKEGWADSPGVLLADGVGTGKTLQILALIATLIQLHEYQTKNANIPPDDWPGALRFCELTASDKSFCGLEGGIPDASHLVLVPLSILPQFAREARRFFKAAAVDIFYIESAQATWKSTWAAFDNSHQPMIRKIVFISHPTLVRLMKESSIEYVNNKVVFKSFKTVRPKTAQPFNRNWVSASVDEAHDARTGGKLYQAIQAIFETTLIRVVATATPIYQNLRKIGPPEQTKILALLSDLTRLRNKTRKDDVDTLTTSFDTQGLHEDSMAQTSSHKFAKLITGMMKSLMADRVIRRTSQSLRYDGTPIGKDLPPCTEVHVKVTLSELELEAAQNALEKTNIAEAMKENAKQSFFLPARKEAAFFGAAELRTKELSTKEFADLDALNKATCTKLKSMIRLVQIILTKGAATFFADHKIGMEGLVMSDSEMGVHIPDNYKLDPITSRDGPDKKLIIHTEFTFLQGLIASALRVTKIESVTVSGSTGTAKMRTTQLEHFRSQPNIPVLIISNVAATGLNIAYCSALILYPLRPADSSRMRDGQRFIVNKLAAVFIARTIDTLLLANGRNKGHLLKSFLSVDRNRTVWKNLNNTADADEVWEYLEEESGLSQPDVQDLRASGKIKADVATLAKPKLKGKKSKRKATVEEDSSATGDKGLTMGERKKRPRVGLNLQLDVSASNTSSDATTDESSQANTDSEMDLPDGNFEPPPSSHLSRSPSTHNLLLGASTSFTRTPNPPPENFVDLGNDSDSDGDHPMVSTITSLLDDEPDRSHQPLAETIKDEGQRPHTFGASGRVKDSHRGGTSVQSSSADHPKSTTTRRREELAAKRSGGFNILSSGAKRREDKT</sequence>
<dbReference type="GO" id="GO:0005634">
    <property type="term" value="C:nucleus"/>
    <property type="evidence" value="ECO:0007669"/>
    <property type="project" value="TreeGrafter"/>
</dbReference>
<evidence type="ECO:0000313" key="7">
    <source>
        <dbReference type="Proteomes" id="UP001215598"/>
    </source>
</evidence>
<dbReference type="Gene3D" id="3.40.50.10810">
    <property type="entry name" value="Tandem AAA-ATPase domain"/>
    <property type="match status" value="1"/>
</dbReference>
<dbReference type="SUPFAM" id="SSF52540">
    <property type="entry name" value="P-loop containing nucleoside triphosphate hydrolases"/>
    <property type="match status" value="2"/>
</dbReference>
<organism evidence="6 7">
    <name type="scientific">Mycena metata</name>
    <dbReference type="NCBI Taxonomy" id="1033252"/>
    <lineage>
        <taxon>Eukaryota</taxon>
        <taxon>Fungi</taxon>
        <taxon>Dikarya</taxon>
        <taxon>Basidiomycota</taxon>
        <taxon>Agaricomycotina</taxon>
        <taxon>Agaricomycetes</taxon>
        <taxon>Agaricomycetidae</taxon>
        <taxon>Agaricales</taxon>
        <taxon>Marasmiineae</taxon>
        <taxon>Mycenaceae</taxon>
        <taxon>Mycena</taxon>
    </lineage>
</organism>
<gene>
    <name evidence="6" type="ORF">B0H16DRAFT_1474470</name>
</gene>
<accession>A0AAD7MJY6</accession>
<evidence type="ECO:0000256" key="2">
    <source>
        <dbReference type="ARBA" id="ARBA00022801"/>
    </source>
</evidence>
<dbReference type="GO" id="GO:0008094">
    <property type="term" value="F:ATP-dependent activity, acting on DNA"/>
    <property type="evidence" value="ECO:0007669"/>
    <property type="project" value="TreeGrafter"/>
</dbReference>
<dbReference type="InterPro" id="IPR027417">
    <property type="entry name" value="P-loop_NTPase"/>
</dbReference>
<dbReference type="SMART" id="SM00487">
    <property type="entry name" value="DEXDc"/>
    <property type="match status" value="1"/>
</dbReference>